<protein>
    <recommendedName>
        <fullName evidence="2">FAD assembly factor SdhE</fullName>
    </recommendedName>
</protein>
<dbReference type="InterPro" id="IPR005631">
    <property type="entry name" value="SDH"/>
</dbReference>
<comment type="caution">
    <text evidence="4">The sequence shown here is derived from an EMBL/GenBank/DDBJ whole genome shotgun (WGS) entry which is preliminary data.</text>
</comment>
<gene>
    <name evidence="4" type="ORF">ACFOD4_12175</name>
</gene>
<sequence length="104" mass="11782">MSQDHQPSSELSNRCRRILFRATHRGTKETDLMVGGFVRTHIASFEEKELDELEAVLELLDVDLADWLIGRREIPAIHQTPMLMRMAEHCSKSGAGLPEALRQG</sequence>
<evidence type="ECO:0000256" key="1">
    <source>
        <dbReference type="ARBA" id="ARBA00008571"/>
    </source>
</evidence>
<dbReference type="RefSeq" id="WP_379596756.1">
    <property type="nucleotide sequence ID" value="NZ_JBHRTN010000010.1"/>
</dbReference>
<evidence type="ECO:0000256" key="2">
    <source>
        <dbReference type="ARBA" id="ARBA00019418"/>
    </source>
</evidence>
<name>A0ABV7G2B6_9PROT</name>
<reference evidence="5" key="1">
    <citation type="journal article" date="2019" name="Int. J. Syst. Evol. Microbiol.">
        <title>The Global Catalogue of Microorganisms (GCM) 10K type strain sequencing project: providing services to taxonomists for standard genome sequencing and annotation.</title>
        <authorList>
            <consortium name="The Broad Institute Genomics Platform"/>
            <consortium name="The Broad Institute Genome Sequencing Center for Infectious Disease"/>
            <person name="Wu L."/>
            <person name="Ma J."/>
        </authorList>
    </citation>
    <scope>NUCLEOTIDE SEQUENCE [LARGE SCALE GENOMIC DNA]</scope>
    <source>
        <strain evidence="5">KCTC 52094</strain>
    </source>
</reference>
<proteinExistence type="inferred from homology"/>
<keyword evidence="5" id="KW-1185">Reference proteome</keyword>
<dbReference type="SUPFAM" id="SSF109910">
    <property type="entry name" value="YgfY-like"/>
    <property type="match status" value="1"/>
</dbReference>
<accession>A0ABV7G2B6</accession>
<dbReference type="PANTHER" id="PTHR12469:SF2">
    <property type="entry name" value="SUCCINATE DEHYDROGENASE ASSEMBLY FACTOR 2, MITOCHONDRIAL"/>
    <property type="match status" value="1"/>
</dbReference>
<evidence type="ECO:0000256" key="3">
    <source>
        <dbReference type="ARBA" id="ARBA00023186"/>
    </source>
</evidence>
<evidence type="ECO:0000313" key="5">
    <source>
        <dbReference type="Proteomes" id="UP001595593"/>
    </source>
</evidence>
<organism evidence="4 5">
    <name type="scientific">Teichococcus globiformis</name>
    <dbReference type="NCBI Taxonomy" id="2307229"/>
    <lineage>
        <taxon>Bacteria</taxon>
        <taxon>Pseudomonadati</taxon>
        <taxon>Pseudomonadota</taxon>
        <taxon>Alphaproteobacteria</taxon>
        <taxon>Acetobacterales</taxon>
        <taxon>Roseomonadaceae</taxon>
        <taxon>Roseomonas</taxon>
    </lineage>
</organism>
<dbReference type="Pfam" id="PF03937">
    <property type="entry name" value="Sdh5"/>
    <property type="match status" value="1"/>
</dbReference>
<dbReference type="Gene3D" id="1.10.150.250">
    <property type="entry name" value="Flavinator of succinate dehydrogenase"/>
    <property type="match status" value="1"/>
</dbReference>
<dbReference type="InterPro" id="IPR036714">
    <property type="entry name" value="SDH_sf"/>
</dbReference>
<dbReference type="EMBL" id="JBHRTN010000010">
    <property type="protein sequence ID" value="MFC3125821.1"/>
    <property type="molecule type" value="Genomic_DNA"/>
</dbReference>
<dbReference type="Proteomes" id="UP001595593">
    <property type="component" value="Unassembled WGS sequence"/>
</dbReference>
<dbReference type="PANTHER" id="PTHR12469">
    <property type="entry name" value="PROTEIN EMI5 HOMOLOG, MITOCHONDRIAL"/>
    <property type="match status" value="1"/>
</dbReference>
<comment type="similarity">
    <text evidence="1">Belongs to the SdhE FAD assembly factor family.</text>
</comment>
<evidence type="ECO:0000313" key="4">
    <source>
        <dbReference type="EMBL" id="MFC3125821.1"/>
    </source>
</evidence>
<keyword evidence="3" id="KW-0143">Chaperone</keyword>